<evidence type="ECO:0000313" key="3">
    <source>
        <dbReference type="EMBL" id="THD74885.1"/>
    </source>
</evidence>
<name>A0A4S3MBZ9_9RHOB</name>
<dbReference type="OrthoDB" id="9797912at2"/>
<accession>A0A4S3MBZ9</accession>
<evidence type="ECO:0000256" key="2">
    <source>
        <dbReference type="SAM" id="SignalP"/>
    </source>
</evidence>
<dbReference type="EMBL" id="SSMD01000003">
    <property type="protein sequence ID" value="THD74885.1"/>
    <property type="molecule type" value="Genomic_DNA"/>
</dbReference>
<feature type="chain" id="PRO_5020229144" evidence="2">
    <location>
        <begin position="23"/>
        <end position="201"/>
    </location>
</feature>
<dbReference type="Proteomes" id="UP000306113">
    <property type="component" value="Unassembled WGS sequence"/>
</dbReference>
<feature type="region of interest" description="Disordered" evidence="1">
    <location>
        <begin position="25"/>
        <end position="50"/>
    </location>
</feature>
<dbReference type="InterPro" id="IPR038696">
    <property type="entry name" value="IalB_sf"/>
</dbReference>
<dbReference type="Gene3D" id="2.60.40.1880">
    <property type="entry name" value="Invasion associated locus B (IalB) protein"/>
    <property type="match status" value="1"/>
</dbReference>
<protein>
    <submittedName>
        <fullName evidence="3">Invasion associated locus B family protein</fullName>
    </submittedName>
</protein>
<dbReference type="Pfam" id="PF06776">
    <property type="entry name" value="IalB"/>
    <property type="match status" value="1"/>
</dbReference>
<keyword evidence="4" id="KW-1185">Reference proteome</keyword>
<comment type="caution">
    <text evidence="3">The sequence shown here is derived from an EMBL/GenBank/DDBJ whole genome shotgun (WGS) entry which is preliminary data.</text>
</comment>
<feature type="signal peptide" evidence="2">
    <location>
        <begin position="1"/>
        <end position="22"/>
    </location>
</feature>
<dbReference type="AlphaFoldDB" id="A0A4S3MBZ9"/>
<sequence length="201" mass="21464">MLNLRSALPFALVAALASPLMAQDATKTEKPAEDSGLAMGQEVNAGPQPYFREESGDWKLECLKTGTADEPCQLFQEAYGADGKPLSNIRLFRLPEGSPAVAGAVIAVPLEVLLPAQLTMTIDDGATKRYPYSVCDPLGCYARIGLTAEEVTEMKSGAKAVLQVVPFVAPNERMTVTFSLKGFTAGFDKIKPIEMPGAPKQ</sequence>
<reference evidence="3 4" key="1">
    <citation type="submission" date="2019-04" db="EMBL/GenBank/DDBJ databases">
        <title>Draft genome sequence of Youngimonas vesicularis.</title>
        <authorList>
            <person name="Hameed A."/>
        </authorList>
    </citation>
    <scope>NUCLEOTIDE SEQUENCE [LARGE SCALE GENOMIC DNA]</scope>
    <source>
        <strain evidence="3 4">CC-AMW-E</strain>
    </source>
</reference>
<evidence type="ECO:0000256" key="1">
    <source>
        <dbReference type="SAM" id="MobiDB-lite"/>
    </source>
</evidence>
<dbReference type="RefSeq" id="WP_136338741.1">
    <property type="nucleotide sequence ID" value="NZ_SSMD01000003.1"/>
</dbReference>
<dbReference type="InterPro" id="IPR010642">
    <property type="entry name" value="Invasion_prot_B"/>
</dbReference>
<organism evidence="3 4">
    <name type="scientific">Thalassobius vesicularis</name>
    <dbReference type="NCBI Taxonomy" id="1294297"/>
    <lineage>
        <taxon>Bacteria</taxon>
        <taxon>Pseudomonadati</taxon>
        <taxon>Pseudomonadota</taxon>
        <taxon>Alphaproteobacteria</taxon>
        <taxon>Rhodobacterales</taxon>
        <taxon>Roseobacteraceae</taxon>
        <taxon>Thalassovita</taxon>
    </lineage>
</organism>
<evidence type="ECO:0000313" key="4">
    <source>
        <dbReference type="Proteomes" id="UP000306113"/>
    </source>
</evidence>
<gene>
    <name evidence="3" type="ORF">E7681_07970</name>
</gene>
<proteinExistence type="predicted"/>
<keyword evidence="2" id="KW-0732">Signal</keyword>